<evidence type="ECO:0000313" key="3">
    <source>
        <dbReference type="Proteomes" id="UP001595075"/>
    </source>
</evidence>
<dbReference type="Proteomes" id="UP001595075">
    <property type="component" value="Unassembled WGS sequence"/>
</dbReference>
<reference evidence="2 3" key="1">
    <citation type="journal article" date="2024" name="Commun. Biol.">
        <title>Comparative genomic analysis of thermophilic fungi reveals convergent evolutionary adaptations and gene losses.</title>
        <authorList>
            <person name="Steindorff A.S."/>
            <person name="Aguilar-Pontes M.V."/>
            <person name="Robinson A.J."/>
            <person name="Andreopoulos B."/>
            <person name="LaButti K."/>
            <person name="Kuo A."/>
            <person name="Mondo S."/>
            <person name="Riley R."/>
            <person name="Otillar R."/>
            <person name="Haridas S."/>
            <person name="Lipzen A."/>
            <person name="Grimwood J."/>
            <person name="Schmutz J."/>
            <person name="Clum A."/>
            <person name="Reid I.D."/>
            <person name="Moisan M.C."/>
            <person name="Butler G."/>
            <person name="Nguyen T.T.M."/>
            <person name="Dewar K."/>
            <person name="Conant G."/>
            <person name="Drula E."/>
            <person name="Henrissat B."/>
            <person name="Hansel C."/>
            <person name="Singer S."/>
            <person name="Hutchinson M.I."/>
            <person name="de Vries R.P."/>
            <person name="Natvig D.O."/>
            <person name="Powell A.J."/>
            <person name="Tsang A."/>
            <person name="Grigoriev I.V."/>
        </authorList>
    </citation>
    <scope>NUCLEOTIDE SEQUENCE [LARGE SCALE GENOMIC DNA]</scope>
    <source>
        <strain evidence="2 3">CBS 494.80</strain>
    </source>
</reference>
<dbReference type="PANTHER" id="PTHR35910">
    <property type="entry name" value="2EXR DOMAIN-CONTAINING PROTEIN"/>
    <property type="match status" value="1"/>
</dbReference>
<feature type="domain" description="2EXR" evidence="1">
    <location>
        <begin position="66"/>
        <end position="128"/>
    </location>
</feature>
<evidence type="ECO:0000313" key="2">
    <source>
        <dbReference type="EMBL" id="KAL2067704.1"/>
    </source>
</evidence>
<comment type="caution">
    <text evidence="2">The sequence shown here is derived from an EMBL/GenBank/DDBJ whole genome shotgun (WGS) entry which is preliminary data.</text>
</comment>
<gene>
    <name evidence="2" type="ORF">VTL71DRAFT_15800</name>
</gene>
<dbReference type="PANTHER" id="PTHR35910:SF1">
    <property type="entry name" value="2EXR DOMAIN-CONTAINING PROTEIN"/>
    <property type="match status" value="1"/>
</dbReference>
<dbReference type="EMBL" id="JAZHXI010000009">
    <property type="protein sequence ID" value="KAL2067704.1"/>
    <property type="molecule type" value="Genomic_DNA"/>
</dbReference>
<evidence type="ECO:0000259" key="1">
    <source>
        <dbReference type="Pfam" id="PF20150"/>
    </source>
</evidence>
<sequence>MRPRYTLHSSNNSLRLNYTDRISSIDDMANQSKLYDTWSNLDSFYHDLPDRRQGFFAQPLSSFPIMRLPVELRLMIWRFTIPRGRKIWLHPQRQKDDKTRASLRIPVLTATQVCFESRQEIYRYLNVSLRSYTPICINRFDIIRCEFKLLLRVDARHEEYLDLILRRREVVDQVRELEIKMDDFSHIDELLLLLSCYSVFRPFVRLEKLRLLVPAGVDWKESCETHFEKVCRGIMSEESGTDHPILVIEEI</sequence>
<dbReference type="InterPro" id="IPR045518">
    <property type="entry name" value="2EXR"/>
</dbReference>
<proteinExistence type="predicted"/>
<organism evidence="2 3">
    <name type="scientific">Oculimacula yallundae</name>
    <dbReference type="NCBI Taxonomy" id="86028"/>
    <lineage>
        <taxon>Eukaryota</taxon>
        <taxon>Fungi</taxon>
        <taxon>Dikarya</taxon>
        <taxon>Ascomycota</taxon>
        <taxon>Pezizomycotina</taxon>
        <taxon>Leotiomycetes</taxon>
        <taxon>Helotiales</taxon>
        <taxon>Ploettnerulaceae</taxon>
        <taxon>Oculimacula</taxon>
    </lineage>
</organism>
<name>A0ABR4CCM7_9HELO</name>
<keyword evidence="3" id="KW-1185">Reference proteome</keyword>
<dbReference type="Pfam" id="PF20150">
    <property type="entry name" value="2EXR"/>
    <property type="match status" value="1"/>
</dbReference>
<protein>
    <recommendedName>
        <fullName evidence="1">2EXR domain-containing protein</fullName>
    </recommendedName>
</protein>
<accession>A0ABR4CCM7</accession>